<proteinExistence type="predicted"/>
<dbReference type="SUPFAM" id="SSF82866">
    <property type="entry name" value="Multidrug efflux transporter AcrB transmembrane domain"/>
    <property type="match status" value="2"/>
</dbReference>
<keyword evidence="1" id="KW-0812">Transmembrane</keyword>
<dbReference type="Gene3D" id="1.20.1640.10">
    <property type="entry name" value="Multidrug efflux transporter AcrB transmembrane domain"/>
    <property type="match status" value="2"/>
</dbReference>
<feature type="transmembrane region" description="Helical" evidence="1">
    <location>
        <begin position="389"/>
        <end position="411"/>
    </location>
</feature>
<feature type="transmembrane region" description="Helical" evidence="1">
    <location>
        <begin position="912"/>
        <end position="933"/>
    </location>
</feature>
<dbReference type="OrthoDB" id="9806532at2"/>
<feature type="transmembrane region" description="Helical" evidence="1">
    <location>
        <begin position="886"/>
        <end position="906"/>
    </location>
</feature>
<gene>
    <name evidence="2" type="ORF">LZ24_02228</name>
</gene>
<keyword evidence="3" id="KW-1185">Reference proteome</keyword>
<dbReference type="PANTHER" id="PTHR32063">
    <property type="match status" value="1"/>
</dbReference>
<reference evidence="2 3" key="1">
    <citation type="submission" date="2019-07" db="EMBL/GenBank/DDBJ databases">
        <title>Genome sequencing of 100 strains of the haloalkaliphilic chemolithoautotrophic sulfur-oxidizing bacterium Thioalkalivibrio.</title>
        <authorList>
            <person name="Muyzer G."/>
        </authorList>
    </citation>
    <scope>NUCLEOTIDE SEQUENCE [LARGE SCALE GENOMIC DNA]</scope>
    <source>
        <strain evidence="2 3">ASO4-4</strain>
    </source>
</reference>
<dbReference type="GO" id="GO:0005886">
    <property type="term" value="C:plasma membrane"/>
    <property type="evidence" value="ECO:0007669"/>
    <property type="project" value="TreeGrafter"/>
</dbReference>
<protein>
    <submittedName>
        <fullName evidence="2">Multidrug efflux pump subunit AcrB</fullName>
    </submittedName>
</protein>
<dbReference type="EMBL" id="VLLC01000017">
    <property type="protein sequence ID" value="TWI70658.1"/>
    <property type="molecule type" value="Genomic_DNA"/>
</dbReference>
<keyword evidence="1" id="KW-1133">Transmembrane helix</keyword>
<feature type="transmembrane region" description="Helical" evidence="1">
    <location>
        <begin position="358"/>
        <end position="377"/>
    </location>
</feature>
<dbReference type="PRINTS" id="PR00702">
    <property type="entry name" value="ACRIFLAVINRP"/>
</dbReference>
<dbReference type="Pfam" id="PF00873">
    <property type="entry name" value="ACR_tran"/>
    <property type="match status" value="1"/>
</dbReference>
<dbReference type="PROSITE" id="PS51257">
    <property type="entry name" value="PROKAR_LIPOPROTEIN"/>
    <property type="match status" value="1"/>
</dbReference>
<dbReference type="RefSeq" id="WP_144685350.1">
    <property type="nucleotide sequence ID" value="NZ_VLLC01000017.1"/>
</dbReference>
<dbReference type="InterPro" id="IPR027463">
    <property type="entry name" value="AcrB_DN_DC_subdom"/>
</dbReference>
<dbReference type="GO" id="GO:0042910">
    <property type="term" value="F:xenobiotic transmembrane transporter activity"/>
    <property type="evidence" value="ECO:0007669"/>
    <property type="project" value="TreeGrafter"/>
</dbReference>
<sequence>MEKQTGGPIAWMTRNNVAANLLMVACLVGGLIMFTGIKQEVFPDFDLGMVTVSVAYPGAGPEEVEQGIVLALEEAVQGLEGVDKFVSFASEGMGRLQVEVLEGTDINRFSQDVQREVDRITTFPEGAERPRVVVNARMREVLSIAVYGSAEERVLREAAELLRDRLLEEEGITQTALEGVRDHEISVWIPEKNLRRHGITLETVARKLAEVSVEMGGGRLDTQGGEILLRMKGRVYSAAGYRDLAIMTHTDGSRLLLGDIARVEEDFEDTDVRAYFNGYPSVMVNVYRVGDETPISVSRASRAALRDFASSLPEGIHVDVVRDFSEVFEQRADLLLRNAGIGLLIVFVLLAVFLEIRLAFWVSLGIPISFLGAFLFLPMTDFTINMITLFAFIVTLGIVVDDAIVVGEHVYSLRQRGLSFMDASIQGAREMAVPVTFSVLTNIVAFLPIAFIPGMLGKIFGTLPVVVVAVFFMSLIESLFILPAHLAHQRKIKGGIFARFSDFQHAFSQGLIRFINGFYGPLLSRCLAHRYLVLATAVAVLLATFGYVKSGRMGMELFPRIESDFAFCEAVIPYGSSSQRATEVHDRIIASARKLVAENGGEELSLGIFSRIRENTIQVRIYLTPPDVRPVGTTALVQQWRADVGRLAGIETISFQADRGGPGSGKALTVELSHRNIDTLEAAGRYLAAQLMDFPLVSDVDDGTARGKKQLDFVMLPEGERLGLTAREVARQVRAAFQGVEALRFQRGRNEITVRVRLPAEERLRMEHLKDLIIRTPAGGEVLLREVVRLEEGRAYTEIRRREGRRILTVTGDVTPAFRAGEVVETLRAEVLPDLKHRYPGLNAGFEGRQADMKESTERLFMGLLMALVAIYALLAVPFKSYFQPLIIMCCIPFGLVGALAGHLIMGYSLSMMSLFGVVALCGVVVNASLVMIDRANRSRRQGVETLPAIWEAGISRFRPIMLTTLTTFGGLAPMIFETSRQARFLIPMAISLGYGILFASFITLILVPSFYMVLEDIADLFKKNRGA</sequence>
<accession>A0A562RNM6</accession>
<comment type="caution">
    <text evidence="2">The sequence shown here is derived from an EMBL/GenBank/DDBJ whole genome shotgun (WGS) entry which is preliminary data.</text>
</comment>
<dbReference type="Gene3D" id="3.30.2090.10">
    <property type="entry name" value="Multidrug efflux transporter AcrB TolC docking domain, DN and DC subdomains"/>
    <property type="match status" value="2"/>
</dbReference>
<evidence type="ECO:0000313" key="3">
    <source>
        <dbReference type="Proteomes" id="UP000318307"/>
    </source>
</evidence>
<dbReference type="Proteomes" id="UP000318307">
    <property type="component" value="Unassembled WGS sequence"/>
</dbReference>
<organism evidence="2 3">
    <name type="scientific">Desulfobotulus alkaliphilus</name>
    <dbReference type="NCBI Taxonomy" id="622671"/>
    <lineage>
        <taxon>Bacteria</taxon>
        <taxon>Pseudomonadati</taxon>
        <taxon>Thermodesulfobacteriota</taxon>
        <taxon>Desulfobacteria</taxon>
        <taxon>Desulfobacterales</taxon>
        <taxon>Desulfobacteraceae</taxon>
        <taxon>Desulfobotulus</taxon>
    </lineage>
</organism>
<feature type="transmembrane region" description="Helical" evidence="1">
    <location>
        <begin position="860"/>
        <end position="879"/>
    </location>
</feature>
<name>A0A562RNM6_9BACT</name>
<evidence type="ECO:0000313" key="2">
    <source>
        <dbReference type="EMBL" id="TWI70658.1"/>
    </source>
</evidence>
<feature type="transmembrane region" description="Helical" evidence="1">
    <location>
        <begin position="334"/>
        <end position="353"/>
    </location>
</feature>
<feature type="transmembrane region" description="Helical" evidence="1">
    <location>
        <begin position="459"/>
        <end position="482"/>
    </location>
</feature>
<dbReference type="SUPFAM" id="SSF82714">
    <property type="entry name" value="Multidrug efflux transporter AcrB TolC docking domain, DN and DC subdomains"/>
    <property type="match status" value="2"/>
</dbReference>
<dbReference type="SUPFAM" id="SSF82693">
    <property type="entry name" value="Multidrug efflux transporter AcrB pore domain, PN1, PN2, PC1 and PC2 subdomains"/>
    <property type="match status" value="2"/>
</dbReference>
<feature type="transmembrane region" description="Helical" evidence="1">
    <location>
        <begin position="432"/>
        <end position="453"/>
    </location>
</feature>
<feature type="transmembrane region" description="Helical" evidence="1">
    <location>
        <begin position="531"/>
        <end position="548"/>
    </location>
</feature>
<dbReference type="PANTHER" id="PTHR32063:SF33">
    <property type="entry name" value="RND SUPERFAMILY EFFLUX PUMP PERMEASE COMPONENT"/>
    <property type="match status" value="1"/>
</dbReference>
<dbReference type="AlphaFoldDB" id="A0A562RNM6"/>
<dbReference type="InterPro" id="IPR001036">
    <property type="entry name" value="Acrflvin-R"/>
</dbReference>
<dbReference type="Gene3D" id="3.30.70.1320">
    <property type="entry name" value="Multidrug efflux transporter AcrB pore domain like"/>
    <property type="match status" value="1"/>
</dbReference>
<evidence type="ECO:0000256" key="1">
    <source>
        <dbReference type="SAM" id="Phobius"/>
    </source>
</evidence>
<dbReference type="Gene3D" id="3.30.70.1440">
    <property type="entry name" value="Multidrug efflux transporter AcrB pore domain"/>
    <property type="match status" value="1"/>
</dbReference>
<keyword evidence="1" id="KW-0472">Membrane</keyword>
<dbReference type="Gene3D" id="3.30.70.1430">
    <property type="entry name" value="Multidrug efflux transporter AcrB pore domain"/>
    <property type="match status" value="2"/>
</dbReference>
<feature type="transmembrane region" description="Helical" evidence="1">
    <location>
        <begin position="989"/>
        <end position="1015"/>
    </location>
</feature>
<feature type="transmembrane region" description="Helical" evidence="1">
    <location>
        <begin position="17"/>
        <end position="37"/>
    </location>
</feature>